<protein>
    <submittedName>
        <fullName evidence="4">Methyltransferase domain-containing protein</fullName>
    </submittedName>
</protein>
<dbReference type="GO" id="GO:0008168">
    <property type="term" value="F:methyltransferase activity"/>
    <property type="evidence" value="ECO:0007669"/>
    <property type="project" value="UniProtKB-KW"/>
</dbReference>
<evidence type="ECO:0000259" key="3">
    <source>
        <dbReference type="Pfam" id="PF13649"/>
    </source>
</evidence>
<feature type="domain" description="Methyltransferase" evidence="3">
    <location>
        <begin position="55"/>
        <end position="154"/>
    </location>
</feature>
<dbReference type="AlphaFoldDB" id="A0A6N8KW76"/>
<dbReference type="PANTHER" id="PTHR43861:SF1">
    <property type="entry name" value="TRANS-ACONITATE 2-METHYLTRANSFERASE"/>
    <property type="match status" value="1"/>
</dbReference>
<evidence type="ECO:0000256" key="1">
    <source>
        <dbReference type="ARBA" id="ARBA00022603"/>
    </source>
</evidence>
<dbReference type="OrthoDB" id="9770553at2"/>
<dbReference type="PANTHER" id="PTHR43861">
    <property type="entry name" value="TRANS-ACONITATE 2-METHYLTRANSFERASE-RELATED"/>
    <property type="match status" value="1"/>
</dbReference>
<proteinExistence type="predicted"/>
<evidence type="ECO:0000313" key="4">
    <source>
        <dbReference type="EMBL" id="MVZ61346.1"/>
    </source>
</evidence>
<keyword evidence="1 4" id="KW-0489">Methyltransferase</keyword>
<gene>
    <name evidence="4" type="ORF">GQF63_04860</name>
</gene>
<reference evidence="4 5" key="1">
    <citation type="submission" date="2019-12" db="EMBL/GenBank/DDBJ databases">
        <authorList>
            <person name="Dong K."/>
        </authorList>
    </citation>
    <scope>NUCLEOTIDE SEQUENCE [LARGE SCALE GENOMIC DNA]</scope>
    <source>
        <strain evidence="4 5">JCM 31225</strain>
    </source>
</reference>
<keyword evidence="5" id="KW-1185">Reference proteome</keyword>
<comment type="caution">
    <text evidence="4">The sequence shown here is derived from an EMBL/GenBank/DDBJ whole genome shotgun (WGS) entry which is preliminary data.</text>
</comment>
<evidence type="ECO:0000313" key="5">
    <source>
        <dbReference type="Proteomes" id="UP000435036"/>
    </source>
</evidence>
<keyword evidence="2 4" id="KW-0808">Transferase</keyword>
<dbReference type="InterPro" id="IPR041698">
    <property type="entry name" value="Methyltransf_25"/>
</dbReference>
<sequence length="240" mass="27186">MAMKSTLEEIEKRFDQDVARFSNLDTGQATIVDAALQMDLITDSIRQLYPNLQHILDIGCGAGNYDVKLLQGFQNVAHVDLVDLSQPMLDKAVERIQPLTQGKVQAHKGDFSSIDLPENQYDVIIATAVLHHLRSDADWQQAIQKLYKLLKPGGSIWVCDMIEQAHSGLQNILFKQRYGKYLSGLKDDSYRDHVFAYIEKEDSPRSLNFQMKCLEEAGFSTVDLLHKNLCFASYCGFKPE</sequence>
<organism evidence="4 5">
    <name type="scientific">Sphingobacterium humi</name>
    <dbReference type="NCBI Taxonomy" id="1796905"/>
    <lineage>
        <taxon>Bacteria</taxon>
        <taxon>Pseudomonadati</taxon>
        <taxon>Bacteroidota</taxon>
        <taxon>Sphingobacteriia</taxon>
        <taxon>Sphingobacteriales</taxon>
        <taxon>Sphingobacteriaceae</taxon>
        <taxon>Sphingobacterium</taxon>
    </lineage>
</organism>
<dbReference type="Proteomes" id="UP000435036">
    <property type="component" value="Unassembled WGS sequence"/>
</dbReference>
<dbReference type="InterPro" id="IPR029063">
    <property type="entry name" value="SAM-dependent_MTases_sf"/>
</dbReference>
<dbReference type="GO" id="GO:0032259">
    <property type="term" value="P:methylation"/>
    <property type="evidence" value="ECO:0007669"/>
    <property type="project" value="UniProtKB-KW"/>
</dbReference>
<dbReference type="SUPFAM" id="SSF53335">
    <property type="entry name" value="S-adenosyl-L-methionine-dependent methyltransferases"/>
    <property type="match status" value="1"/>
</dbReference>
<name>A0A6N8KW76_9SPHI</name>
<dbReference type="Gene3D" id="3.40.50.150">
    <property type="entry name" value="Vaccinia Virus protein VP39"/>
    <property type="match status" value="1"/>
</dbReference>
<dbReference type="CDD" id="cd02440">
    <property type="entry name" value="AdoMet_MTases"/>
    <property type="match status" value="1"/>
</dbReference>
<accession>A0A6N8KW76</accession>
<dbReference type="Pfam" id="PF13649">
    <property type="entry name" value="Methyltransf_25"/>
    <property type="match status" value="1"/>
</dbReference>
<dbReference type="EMBL" id="WSQA01000003">
    <property type="protein sequence ID" value="MVZ61346.1"/>
    <property type="molecule type" value="Genomic_DNA"/>
</dbReference>
<evidence type="ECO:0000256" key="2">
    <source>
        <dbReference type="ARBA" id="ARBA00022679"/>
    </source>
</evidence>